<accession>A0AA88E005</accession>
<dbReference type="InterPro" id="IPR038765">
    <property type="entry name" value="Papain-like_cys_pep_sf"/>
</dbReference>
<gene>
    <name evidence="1" type="ORF">TIFTF001_034149</name>
</gene>
<organism evidence="1 2">
    <name type="scientific">Ficus carica</name>
    <name type="common">Common fig</name>
    <dbReference type="NCBI Taxonomy" id="3494"/>
    <lineage>
        <taxon>Eukaryota</taxon>
        <taxon>Viridiplantae</taxon>
        <taxon>Streptophyta</taxon>
        <taxon>Embryophyta</taxon>
        <taxon>Tracheophyta</taxon>
        <taxon>Spermatophyta</taxon>
        <taxon>Magnoliopsida</taxon>
        <taxon>eudicotyledons</taxon>
        <taxon>Gunneridae</taxon>
        <taxon>Pentapetalae</taxon>
        <taxon>rosids</taxon>
        <taxon>fabids</taxon>
        <taxon>Rosales</taxon>
        <taxon>Moraceae</taxon>
        <taxon>Ficeae</taxon>
        <taxon>Ficus</taxon>
    </lineage>
</organism>
<sequence>MPYNSGQHWILEVIDPWDDSVIYFNPLGNESGDGFKDLITTALNDWKVLVGSGMRQRRNWQTLIDTVRYAIQEESRSGIGFWDGGRGQVSRFGLSFGMGFEGFGTRVGVRFQVGGWSQVSGRGSRSDFEVGIGIRLRDSFKIGFRHRGVSDKFQNGDRVLGRGSRSGFKVGMVSERGVEVGFQDEGQDWGSEWVFGIGVGLGFGTGIRFGIRGWGRVLRRGWRSGFDVEHPET</sequence>
<dbReference type="EMBL" id="BTGU01000210">
    <property type="protein sequence ID" value="GMN65078.1"/>
    <property type="molecule type" value="Genomic_DNA"/>
</dbReference>
<name>A0AA88E005_FICCA</name>
<dbReference type="AlphaFoldDB" id="A0AA88E005"/>
<dbReference type="Proteomes" id="UP001187192">
    <property type="component" value="Unassembled WGS sequence"/>
</dbReference>
<evidence type="ECO:0000313" key="1">
    <source>
        <dbReference type="EMBL" id="GMN65078.1"/>
    </source>
</evidence>
<reference evidence="1" key="1">
    <citation type="submission" date="2023-07" db="EMBL/GenBank/DDBJ databases">
        <title>draft genome sequence of fig (Ficus carica).</title>
        <authorList>
            <person name="Takahashi T."/>
            <person name="Nishimura K."/>
        </authorList>
    </citation>
    <scope>NUCLEOTIDE SEQUENCE</scope>
</reference>
<dbReference type="SUPFAM" id="SSF54001">
    <property type="entry name" value="Cysteine proteinases"/>
    <property type="match status" value="1"/>
</dbReference>
<comment type="caution">
    <text evidence="1">The sequence shown here is derived from an EMBL/GenBank/DDBJ whole genome shotgun (WGS) entry which is preliminary data.</text>
</comment>
<keyword evidence="2" id="KW-1185">Reference proteome</keyword>
<proteinExistence type="predicted"/>
<protein>
    <submittedName>
        <fullName evidence="1">Uncharacterized protein</fullName>
    </submittedName>
</protein>
<evidence type="ECO:0000313" key="2">
    <source>
        <dbReference type="Proteomes" id="UP001187192"/>
    </source>
</evidence>